<keyword evidence="4" id="KW-1185">Reference proteome</keyword>
<keyword evidence="2" id="KW-0732">Signal</keyword>
<feature type="chain" id="PRO_5022824179" evidence="2">
    <location>
        <begin position="25"/>
        <end position="385"/>
    </location>
</feature>
<dbReference type="AlphaFoldDB" id="A0A5B8XRD7"/>
<dbReference type="Proteomes" id="UP000321595">
    <property type="component" value="Chromosome"/>
</dbReference>
<feature type="compositionally biased region" description="Low complexity" evidence="1">
    <location>
        <begin position="16"/>
        <end position="25"/>
    </location>
</feature>
<evidence type="ECO:0000313" key="3">
    <source>
        <dbReference type="EMBL" id="QED28055.1"/>
    </source>
</evidence>
<evidence type="ECO:0000313" key="4">
    <source>
        <dbReference type="Proteomes" id="UP000321595"/>
    </source>
</evidence>
<gene>
    <name evidence="3" type="ORF">FRD01_12580</name>
</gene>
<protein>
    <submittedName>
        <fullName evidence="3">Uncharacterized protein</fullName>
    </submittedName>
</protein>
<evidence type="ECO:0000256" key="2">
    <source>
        <dbReference type="SAM" id="SignalP"/>
    </source>
</evidence>
<feature type="compositionally biased region" description="Acidic residues" evidence="1">
    <location>
        <begin position="45"/>
        <end position="54"/>
    </location>
</feature>
<name>A0A5B8XRD7_9DELT</name>
<dbReference type="KEGG" id="bbae:FRD01_12580"/>
<proteinExistence type="predicted"/>
<sequence length="385" mass="39592">MQKLALLLLSLSLAACSSSPSAPAPQTDGDAENTSDMTQDAGDMSSEDGGEDAGECLPESAEEFCERIEAECSEIEGIDNCGESRTFDCGGCDEGLECTESNTCQAPANPEACEAVSAECGTIDVEGAPAYCGECAEGSECVENTCACVGVDEATICNDAGANCGTIEYTNCLGETVDIACGQCDPEADEVCNDNVCTCVPESNEAFCARVEQCGDVTAEDNCGSMRTADCGCAGEELCVPSADENTSGSVCCLPQTDGELCTVLNSDPNNCQTNYEDALDNCGQMRTVECSCACSFDPVATCQGRCGDVVLDDGCVANCGANCNANQVCSTTNECCTPNNNSTAFCQGKCGTVDFTNNCGETIQVDCGGCGFLQACVSNECRGL</sequence>
<feature type="signal peptide" evidence="2">
    <location>
        <begin position="1"/>
        <end position="24"/>
    </location>
</feature>
<reference evidence="3 4" key="1">
    <citation type="submission" date="2019-08" db="EMBL/GenBank/DDBJ databases">
        <authorList>
            <person name="Liang Q."/>
        </authorList>
    </citation>
    <scope>NUCLEOTIDE SEQUENCE [LARGE SCALE GENOMIC DNA]</scope>
    <source>
        <strain evidence="3 4">V1718</strain>
    </source>
</reference>
<dbReference type="EMBL" id="CP042467">
    <property type="protein sequence ID" value="QED28055.1"/>
    <property type="molecule type" value="Genomic_DNA"/>
</dbReference>
<organism evidence="3 4">
    <name type="scientific">Microvenator marinus</name>
    <dbReference type="NCBI Taxonomy" id="2600177"/>
    <lineage>
        <taxon>Bacteria</taxon>
        <taxon>Deltaproteobacteria</taxon>
        <taxon>Bradymonadales</taxon>
        <taxon>Microvenatoraceae</taxon>
        <taxon>Microvenator</taxon>
    </lineage>
</organism>
<accession>A0A5B8XRD7</accession>
<dbReference type="OrthoDB" id="5479728at2"/>
<dbReference type="RefSeq" id="WP_146960144.1">
    <property type="nucleotide sequence ID" value="NZ_CP042467.1"/>
</dbReference>
<feature type="region of interest" description="Disordered" evidence="1">
    <location>
        <begin position="16"/>
        <end position="56"/>
    </location>
</feature>
<dbReference type="PROSITE" id="PS51257">
    <property type="entry name" value="PROKAR_LIPOPROTEIN"/>
    <property type="match status" value="1"/>
</dbReference>
<evidence type="ECO:0000256" key="1">
    <source>
        <dbReference type="SAM" id="MobiDB-lite"/>
    </source>
</evidence>